<dbReference type="Pfam" id="PF06908">
    <property type="entry name" value="YpsA"/>
    <property type="match status" value="1"/>
</dbReference>
<name>D1PRT2_9FIRM</name>
<protein>
    <recommendedName>
        <fullName evidence="3">DUF1273 domain-containing protein</fullName>
    </recommendedName>
</protein>
<comment type="caution">
    <text evidence="1">The sequence shown here is derived from an EMBL/GenBank/DDBJ whole genome shotgun (WGS) entry which is preliminary data.</text>
</comment>
<accession>D1PRT2</accession>
<dbReference type="PANTHER" id="PTHR38440:SF1">
    <property type="entry name" value="UPF0398 PROTEIN SPR0331"/>
    <property type="match status" value="1"/>
</dbReference>
<organism evidence="1 2">
    <name type="scientific">Subdoligranulum variabile DSM 15176</name>
    <dbReference type="NCBI Taxonomy" id="411471"/>
    <lineage>
        <taxon>Bacteria</taxon>
        <taxon>Bacillati</taxon>
        <taxon>Bacillota</taxon>
        <taxon>Clostridia</taxon>
        <taxon>Eubacteriales</taxon>
        <taxon>Oscillospiraceae</taxon>
        <taxon>Subdoligranulum</taxon>
    </lineage>
</organism>
<dbReference type="InterPro" id="IPR010697">
    <property type="entry name" value="YspA"/>
</dbReference>
<gene>
    <name evidence="1" type="ORF">SUBVAR_07091</name>
</gene>
<evidence type="ECO:0000313" key="1">
    <source>
        <dbReference type="EMBL" id="EFB74623.1"/>
    </source>
</evidence>
<dbReference type="HOGENOM" id="CLU_108363_3_0_9"/>
<evidence type="ECO:0000313" key="2">
    <source>
        <dbReference type="Proteomes" id="UP000003438"/>
    </source>
</evidence>
<proteinExistence type="predicted"/>
<reference evidence="1" key="1">
    <citation type="submission" date="2009-12" db="EMBL/GenBank/DDBJ databases">
        <authorList>
            <person name="Weinstock G."/>
            <person name="Sodergren E."/>
            <person name="Clifton S."/>
            <person name="Fulton L."/>
            <person name="Fulton B."/>
            <person name="Courtney L."/>
            <person name="Fronick C."/>
            <person name="Harrison M."/>
            <person name="Strong C."/>
            <person name="Farmer C."/>
            <person name="Delahaunty K."/>
            <person name="Markovic C."/>
            <person name="Hall O."/>
            <person name="Minx P."/>
            <person name="Tomlinson C."/>
            <person name="Mitreva M."/>
            <person name="Nelson J."/>
            <person name="Hou S."/>
            <person name="Wollam A."/>
            <person name="Pepin K.H."/>
            <person name="Johnson M."/>
            <person name="Bhonagiri V."/>
            <person name="Nash W.E."/>
            <person name="Warren W."/>
            <person name="Chinwalla A."/>
            <person name="Mardis E.R."/>
            <person name="Wilson R.K."/>
        </authorList>
    </citation>
    <scope>NUCLEOTIDE SEQUENCE [LARGE SCALE GENOMIC DNA]</scope>
    <source>
        <strain evidence="1">DSM 15176</strain>
    </source>
</reference>
<dbReference type="STRING" id="411471.SUBVAR_07091"/>
<dbReference type="Proteomes" id="UP000003438">
    <property type="component" value="Unassembled WGS sequence"/>
</dbReference>
<sequence length="168" mass="19181">MDQMEQEALKMREKTVCFTGHRIIEPEKRASLFAQLIDEIKSLLEAGYRYFGAGGALGFDTLAAQAVLKLREEYPQIRLILVLPCKEQTRGWPAADVDIYNEILHQADKVVYTAEHYYRGCMFKRNRHLVDNSSVCICYLTSDHGGTAYTVRYAQSQQLKIVNLADTI</sequence>
<dbReference type="PANTHER" id="PTHR38440">
    <property type="entry name" value="UPF0398 PROTEIN YPSA"/>
    <property type="match status" value="1"/>
</dbReference>
<dbReference type="eggNOG" id="COG4474">
    <property type="taxonomic scope" value="Bacteria"/>
</dbReference>
<dbReference type="Gene3D" id="3.40.50.450">
    <property type="match status" value="1"/>
</dbReference>
<evidence type="ECO:0008006" key="3">
    <source>
        <dbReference type="Google" id="ProtNLM"/>
    </source>
</evidence>
<dbReference type="SUPFAM" id="SSF102405">
    <property type="entry name" value="MCP/YpsA-like"/>
    <property type="match status" value="1"/>
</dbReference>
<keyword evidence="2" id="KW-1185">Reference proteome</keyword>
<dbReference type="EMBL" id="ACBY02000064">
    <property type="protein sequence ID" value="EFB74623.1"/>
    <property type="molecule type" value="Genomic_DNA"/>
</dbReference>
<dbReference type="AlphaFoldDB" id="D1PRT2"/>